<feature type="compositionally biased region" description="Low complexity" evidence="1">
    <location>
        <begin position="50"/>
        <end position="60"/>
    </location>
</feature>
<dbReference type="AlphaFoldDB" id="A0A1Q5TRN5"/>
<protein>
    <submittedName>
        <fullName evidence="2">Uncharacterized protein</fullName>
    </submittedName>
</protein>
<gene>
    <name evidence="2" type="ORF">PENSUB_6959</name>
</gene>
<evidence type="ECO:0000256" key="1">
    <source>
        <dbReference type="SAM" id="MobiDB-lite"/>
    </source>
</evidence>
<dbReference type="Proteomes" id="UP000186955">
    <property type="component" value="Unassembled WGS sequence"/>
</dbReference>
<evidence type="ECO:0000313" key="2">
    <source>
        <dbReference type="EMBL" id="OKP02887.1"/>
    </source>
</evidence>
<comment type="caution">
    <text evidence="2">The sequence shown here is derived from an EMBL/GenBank/DDBJ whole genome shotgun (WGS) entry which is preliminary data.</text>
</comment>
<name>A0A1Q5TRN5_9EURO</name>
<keyword evidence="3" id="KW-1185">Reference proteome</keyword>
<feature type="region of interest" description="Disordered" evidence="1">
    <location>
        <begin position="15"/>
        <end position="62"/>
    </location>
</feature>
<accession>A0A1Q5TRN5</accession>
<feature type="compositionally biased region" description="Low complexity" evidence="1">
    <location>
        <begin position="23"/>
        <end position="35"/>
    </location>
</feature>
<reference evidence="2 3" key="1">
    <citation type="submission" date="2016-10" db="EMBL/GenBank/DDBJ databases">
        <title>Genome sequence of the ascomycete fungus Penicillium subrubescens.</title>
        <authorList>
            <person name="De Vries R.P."/>
            <person name="Peng M."/>
            <person name="Dilokpimol A."/>
            <person name="Hilden K."/>
            <person name="Makela M.R."/>
            <person name="Grigoriev I."/>
            <person name="Riley R."/>
            <person name="Granchi Z."/>
        </authorList>
    </citation>
    <scope>NUCLEOTIDE SEQUENCE [LARGE SCALE GENOMIC DNA]</scope>
    <source>
        <strain evidence="2 3">CBS 132785</strain>
    </source>
</reference>
<feature type="compositionally biased region" description="Polar residues" evidence="1">
    <location>
        <begin position="36"/>
        <end position="49"/>
    </location>
</feature>
<organism evidence="2 3">
    <name type="scientific">Penicillium subrubescens</name>
    <dbReference type="NCBI Taxonomy" id="1316194"/>
    <lineage>
        <taxon>Eukaryota</taxon>
        <taxon>Fungi</taxon>
        <taxon>Dikarya</taxon>
        <taxon>Ascomycota</taxon>
        <taxon>Pezizomycotina</taxon>
        <taxon>Eurotiomycetes</taxon>
        <taxon>Eurotiomycetidae</taxon>
        <taxon>Eurotiales</taxon>
        <taxon>Aspergillaceae</taxon>
        <taxon>Penicillium</taxon>
    </lineage>
</organism>
<evidence type="ECO:0000313" key="3">
    <source>
        <dbReference type="Proteomes" id="UP000186955"/>
    </source>
</evidence>
<sequence>MAADAADMNEISEAFEEMSSSATRTTLTTVQATTTEPGITSTKTGEHTASSTESTSTTTSGLRCYHQCPTREECNCYCQGHVGEFQMMSSTTGMQTQPCAWTTLPPLDTKASVGPITSTQSNGDVVCGKSAHRAETTGNSAECVGTV</sequence>
<proteinExistence type="predicted"/>
<dbReference type="EMBL" id="MNBE01000622">
    <property type="protein sequence ID" value="OKP02887.1"/>
    <property type="molecule type" value="Genomic_DNA"/>
</dbReference>